<dbReference type="EMBL" id="RWIU01000004">
    <property type="protein sequence ID" value="RSK42939.1"/>
    <property type="molecule type" value="Genomic_DNA"/>
</dbReference>
<dbReference type="InterPro" id="IPR007416">
    <property type="entry name" value="YggL_50S_bp"/>
</dbReference>
<proteinExistence type="predicted"/>
<comment type="caution">
    <text evidence="1">The sequence shown here is derived from an EMBL/GenBank/DDBJ whole genome shotgun (WGS) entry which is preliminary data.</text>
</comment>
<dbReference type="Proteomes" id="UP000270291">
    <property type="component" value="Unassembled WGS sequence"/>
</dbReference>
<name>A0A3R9MCZ2_9BACT</name>
<evidence type="ECO:0000313" key="1">
    <source>
        <dbReference type="EMBL" id="RSK42939.1"/>
    </source>
</evidence>
<sequence length="122" mass="14143">MNCPTGFVPALLFERTMKKRLRKKTYRSEFQEFGWYVTLVLKSDAAQQGSSLWEPLMAQVDDLDLMMGGSLVSFFVQPVIRITKEQTQHRQQQLQQWLTQRPEVAQATSSALTDAWYGPFPR</sequence>
<keyword evidence="2" id="KW-1185">Reference proteome</keyword>
<evidence type="ECO:0000313" key="2">
    <source>
        <dbReference type="Proteomes" id="UP000270291"/>
    </source>
</evidence>
<dbReference type="Pfam" id="PF04320">
    <property type="entry name" value="YggL_50S_bp"/>
    <property type="match status" value="1"/>
</dbReference>
<dbReference type="AlphaFoldDB" id="A0A3R9MCZ2"/>
<protein>
    <submittedName>
        <fullName evidence="1">DUF469 family protein</fullName>
    </submittedName>
</protein>
<reference evidence="1 2" key="1">
    <citation type="submission" date="2018-12" db="EMBL/GenBank/DDBJ databases">
        <authorList>
            <person name="Feng G."/>
            <person name="Zhu H."/>
        </authorList>
    </citation>
    <scope>NUCLEOTIDE SEQUENCE [LARGE SCALE GENOMIC DNA]</scope>
    <source>
        <strain evidence="1 2">LMG 26000</strain>
    </source>
</reference>
<organism evidence="1 2">
    <name type="scientific">Hymenobacter perfusus</name>
    <dbReference type="NCBI Taxonomy" id="1236770"/>
    <lineage>
        <taxon>Bacteria</taxon>
        <taxon>Pseudomonadati</taxon>
        <taxon>Bacteroidota</taxon>
        <taxon>Cytophagia</taxon>
        <taxon>Cytophagales</taxon>
        <taxon>Hymenobacteraceae</taxon>
        <taxon>Hymenobacter</taxon>
    </lineage>
</organism>
<accession>A0A3R9MCZ2</accession>
<dbReference type="OrthoDB" id="1094220at2"/>
<gene>
    <name evidence="1" type="ORF">EI293_14185</name>
</gene>